<evidence type="ECO:0000313" key="11">
    <source>
        <dbReference type="EMBL" id="MBB5759938.1"/>
    </source>
</evidence>
<evidence type="ECO:0000256" key="9">
    <source>
        <dbReference type="ARBA" id="ARBA00023237"/>
    </source>
</evidence>
<dbReference type="EMBL" id="JACHOP010000030">
    <property type="protein sequence ID" value="MBB5759938.1"/>
    <property type="molecule type" value="Genomic_DNA"/>
</dbReference>
<proteinExistence type="inferred from homology"/>
<evidence type="ECO:0000256" key="2">
    <source>
        <dbReference type="ARBA" id="ARBA00022448"/>
    </source>
</evidence>
<reference evidence="11 12" key="1">
    <citation type="submission" date="2020-08" db="EMBL/GenBank/DDBJ databases">
        <title>Genomic Encyclopedia of Type Strains, Phase IV (KMG-IV): sequencing the most valuable type-strain genomes for metagenomic binning, comparative biology and taxonomic classification.</title>
        <authorList>
            <person name="Goeker M."/>
        </authorList>
    </citation>
    <scope>NUCLEOTIDE SEQUENCE [LARGE SCALE GENOMIC DNA]</scope>
    <source>
        <strain evidence="11 12">DSM 2163</strain>
    </source>
</reference>
<dbReference type="AlphaFoldDB" id="A0A840ZSA8"/>
<evidence type="ECO:0000256" key="10">
    <source>
        <dbReference type="RuleBase" id="RU364005"/>
    </source>
</evidence>
<gene>
    <name evidence="11" type="ORF">HNR00_004675</name>
</gene>
<comment type="subcellular location">
    <subcellularLocation>
        <location evidence="10">Cell outer membrane</location>
        <topology evidence="10">Multi-pass membrane protein</topology>
    </subcellularLocation>
</comment>
<accession>A0A840ZSA8</accession>
<protein>
    <recommendedName>
        <fullName evidence="10">Porin</fullName>
    </recommendedName>
</protein>
<evidence type="ECO:0000256" key="6">
    <source>
        <dbReference type="ARBA" id="ARBA00023065"/>
    </source>
</evidence>
<keyword evidence="6 10" id="KW-0406">Ion transport</keyword>
<keyword evidence="3 10" id="KW-1134">Transmembrane beta strand</keyword>
<evidence type="ECO:0000256" key="8">
    <source>
        <dbReference type="ARBA" id="ARBA00023136"/>
    </source>
</evidence>
<keyword evidence="2 10" id="KW-0813">Transport</keyword>
<feature type="chain" id="PRO_5033110606" description="Porin" evidence="10">
    <location>
        <begin position="24"/>
        <end position="104"/>
    </location>
</feature>
<comment type="caution">
    <text evidence="11">The sequence shown here is derived from an EMBL/GenBank/DDBJ whole genome shotgun (WGS) entry which is preliminary data.</text>
</comment>
<sequence>MKRSVRRAIVGLCLVSAPGTALGLERAPLPSEAPMEACPEQGAGFARIPGTSSCLRVSGRVSAGIDAGSHGGAVPVRGRFSVDTRSATDLGPVRSFLRLDASHR</sequence>
<evidence type="ECO:0000256" key="1">
    <source>
        <dbReference type="ARBA" id="ARBA00009521"/>
    </source>
</evidence>
<dbReference type="GO" id="GO:0009279">
    <property type="term" value="C:cell outer membrane"/>
    <property type="evidence" value="ECO:0007669"/>
    <property type="project" value="UniProtKB-SubCell"/>
</dbReference>
<evidence type="ECO:0000256" key="3">
    <source>
        <dbReference type="ARBA" id="ARBA00022452"/>
    </source>
</evidence>
<evidence type="ECO:0000313" key="12">
    <source>
        <dbReference type="Proteomes" id="UP000583454"/>
    </source>
</evidence>
<comment type="domain">
    <text evidence="10">Consists of 16-stranded beta-barrel sheets, with large surface-exposed loops, that form a transmembrane pore at the center of each barrel. The pore is partially ocluded by a peptide loop that folds into the pore lumen.</text>
</comment>
<dbReference type="Pfam" id="PF02530">
    <property type="entry name" value="Porin_2"/>
    <property type="match status" value="1"/>
</dbReference>
<dbReference type="RefSeq" id="WP_183573467.1">
    <property type="nucleotide sequence ID" value="NZ_JACHOP010000030.1"/>
</dbReference>
<comment type="function">
    <text evidence="10">Forms passive diffusion pores that allow small molecular weight hydrophilic materials across the outer membrane.</text>
</comment>
<keyword evidence="8 10" id="KW-0472">Membrane</keyword>
<keyword evidence="9 10" id="KW-0998">Cell outer membrane</keyword>
<evidence type="ECO:0000256" key="7">
    <source>
        <dbReference type="ARBA" id="ARBA00023114"/>
    </source>
</evidence>
<name>A0A840ZSA8_9HYPH</name>
<dbReference type="GO" id="GO:0006811">
    <property type="term" value="P:monoatomic ion transport"/>
    <property type="evidence" value="ECO:0007669"/>
    <property type="project" value="UniProtKB-KW"/>
</dbReference>
<keyword evidence="5 10" id="KW-0732">Signal</keyword>
<dbReference type="Proteomes" id="UP000583454">
    <property type="component" value="Unassembled WGS sequence"/>
</dbReference>
<organism evidence="11 12">
    <name type="scientific">Methylorubrum rhodinum</name>
    <dbReference type="NCBI Taxonomy" id="29428"/>
    <lineage>
        <taxon>Bacteria</taxon>
        <taxon>Pseudomonadati</taxon>
        <taxon>Pseudomonadota</taxon>
        <taxon>Alphaproteobacteria</taxon>
        <taxon>Hyphomicrobiales</taxon>
        <taxon>Methylobacteriaceae</taxon>
        <taxon>Methylorubrum</taxon>
    </lineage>
</organism>
<comment type="similarity">
    <text evidence="1 10">Belongs to the alphaproteobacteria porin family.</text>
</comment>
<keyword evidence="4 10" id="KW-0812">Transmembrane</keyword>
<keyword evidence="7 10" id="KW-0626">Porin</keyword>
<evidence type="ECO:0000256" key="4">
    <source>
        <dbReference type="ARBA" id="ARBA00022692"/>
    </source>
</evidence>
<dbReference type="InterPro" id="IPR003684">
    <property type="entry name" value="Porin_alphabac"/>
</dbReference>
<feature type="signal peptide" evidence="10">
    <location>
        <begin position="1"/>
        <end position="23"/>
    </location>
</feature>
<keyword evidence="12" id="KW-1185">Reference proteome</keyword>
<dbReference type="GO" id="GO:0046930">
    <property type="term" value="C:pore complex"/>
    <property type="evidence" value="ECO:0007669"/>
    <property type="project" value="UniProtKB-KW"/>
</dbReference>
<dbReference type="GO" id="GO:0015288">
    <property type="term" value="F:porin activity"/>
    <property type="evidence" value="ECO:0007669"/>
    <property type="project" value="UniProtKB-KW"/>
</dbReference>
<evidence type="ECO:0000256" key="5">
    <source>
        <dbReference type="ARBA" id="ARBA00022729"/>
    </source>
</evidence>